<feature type="compositionally biased region" description="Acidic residues" evidence="7">
    <location>
        <begin position="274"/>
        <end position="283"/>
    </location>
</feature>
<proteinExistence type="inferred from homology"/>
<feature type="compositionally biased region" description="Acidic residues" evidence="7">
    <location>
        <begin position="66"/>
        <end position="75"/>
    </location>
</feature>
<feature type="binding site" evidence="6">
    <location>
        <position position="101"/>
    </location>
    <ligand>
        <name>S-adenosyl-L-methionine</name>
        <dbReference type="ChEBI" id="CHEBI:59789"/>
    </ligand>
</feature>
<dbReference type="GO" id="GO:1904047">
    <property type="term" value="F:S-adenosyl-L-methionine binding"/>
    <property type="evidence" value="ECO:0007669"/>
    <property type="project" value="UniProtKB-UniRule"/>
</dbReference>
<keyword evidence="2 6" id="KW-0690">Ribosome biogenesis</keyword>
<dbReference type="InterPro" id="IPR007177">
    <property type="entry name" value="Tsr3_C"/>
</dbReference>
<sequence length="384" mass="41481">MKKAGRGGRKNHRQSHHHRGKGRHGGGLREEDGGGSFEPRPDPLAQDEDGEEEEEEAKQESKPGEGDVEAAEGDPELQGAERASFPLAMWDYGHCDIKKCSGRKLVRFNRIRSLKPGARFPGIVLSPLATRTISRADEELIKSKGLCVIDCSWNRLEEVPFRRIHNGNERLLPFLVAANPPHYGKPCELSCVEALAAALYISGCVGEAQDLLGLFKWGPEFVTLNKELLERYRLEGHDSAGVLRVQADFIQKAKEDRERRAAEDPFAGLPPMSSDEEEEEEDAEKTGADALQEDPIKRGDGAAVEEGTGGGRGDGSASDPPAVSSQGSPDHADCSGDTKRLTPVEPLSASSPSPAGKEQTGEENNLLDNLSQDPVESPGPSSPL</sequence>
<dbReference type="GO" id="GO:0106388">
    <property type="term" value="F:rRNA small subunit aminocarboxypropyltransferase activity"/>
    <property type="evidence" value="ECO:0007669"/>
    <property type="project" value="UniProtKB-EC"/>
</dbReference>
<feature type="compositionally biased region" description="Acidic residues" evidence="7">
    <location>
        <begin position="45"/>
        <end position="57"/>
    </location>
</feature>
<evidence type="ECO:0000259" key="8">
    <source>
        <dbReference type="Pfam" id="PF04034"/>
    </source>
</evidence>
<comment type="similarity">
    <text evidence="6">Belongs to the TDD superfamily. TSR3 family.</text>
</comment>
<feature type="domain" description="16S/18S rRNA aminocarboxypropyltransferase Tsr3 C-terminal" evidence="8">
    <location>
        <begin position="123"/>
        <end position="249"/>
    </location>
</feature>
<feature type="region of interest" description="Disordered" evidence="7">
    <location>
        <begin position="255"/>
        <end position="384"/>
    </location>
</feature>
<evidence type="ECO:0000259" key="9">
    <source>
        <dbReference type="Pfam" id="PF04068"/>
    </source>
</evidence>
<dbReference type="Pfam" id="PF04034">
    <property type="entry name" value="Ribo_biogen_C"/>
    <property type="match status" value="1"/>
</dbReference>
<dbReference type="PANTHER" id="PTHR20426">
    <property type="entry name" value="RIBOSOME BIOGENESIS PROTEIN TSR3 HOMOLOG"/>
    <property type="match status" value="1"/>
</dbReference>
<dbReference type="GO" id="GO:0000455">
    <property type="term" value="P:enzyme-directed rRNA pseudouridine synthesis"/>
    <property type="evidence" value="ECO:0007669"/>
    <property type="project" value="UniProtKB-UniRule"/>
</dbReference>
<evidence type="ECO:0000313" key="10">
    <source>
        <dbReference type="EMBL" id="CEM04304.1"/>
    </source>
</evidence>
<dbReference type="NCBIfam" id="NF002621">
    <property type="entry name" value="PRK02287.1"/>
    <property type="match status" value="1"/>
</dbReference>
<feature type="domain" description="RNase L inhibitor RLI-like possible metal-binding" evidence="9">
    <location>
        <begin position="86"/>
        <end position="118"/>
    </location>
</feature>
<keyword evidence="5 6" id="KW-0949">S-adenosyl-L-methionine</keyword>
<dbReference type="InterPro" id="IPR007209">
    <property type="entry name" value="RNaseL-inhib-like_metal-bd_dom"/>
</dbReference>
<evidence type="ECO:0000256" key="5">
    <source>
        <dbReference type="ARBA" id="ARBA00022691"/>
    </source>
</evidence>
<feature type="binding site" evidence="6">
    <location>
        <position position="149"/>
    </location>
    <ligand>
        <name>S-adenosyl-L-methionine</name>
        <dbReference type="ChEBI" id="CHEBI:59789"/>
    </ligand>
</feature>
<comment type="function">
    <text evidence="6">Aminocarboxypropyltransferase that catalyzes the aminocarboxypropyl transfer on pseudouridine in 18S rRNA. It constitutes the last step in biosynthesis of the hypermodified N1-methyl-N3-(3-amino-3-carboxypropyl) pseudouridine (m1acp3-Psi).</text>
</comment>
<gene>
    <name evidence="10" type="ORF">Cvel_14252</name>
</gene>
<dbReference type="PANTHER" id="PTHR20426:SF0">
    <property type="entry name" value="18S RRNA AMINOCARBOXYPROPYLTRANSFERASE"/>
    <property type="match status" value="1"/>
</dbReference>
<evidence type="ECO:0000256" key="1">
    <source>
        <dbReference type="ARBA" id="ARBA00022490"/>
    </source>
</evidence>
<name>A0A0G4EYY9_9ALVE</name>
<evidence type="ECO:0000256" key="3">
    <source>
        <dbReference type="ARBA" id="ARBA00022552"/>
    </source>
</evidence>
<dbReference type="AlphaFoldDB" id="A0A0G4EYY9"/>
<dbReference type="VEuPathDB" id="CryptoDB:Cvel_14252"/>
<reference evidence="10" key="1">
    <citation type="submission" date="2014-11" db="EMBL/GenBank/DDBJ databases">
        <authorList>
            <person name="Otto D Thomas"/>
            <person name="Naeem Raeece"/>
        </authorList>
    </citation>
    <scope>NUCLEOTIDE SEQUENCE</scope>
</reference>
<keyword evidence="1" id="KW-0963">Cytoplasm</keyword>
<dbReference type="EMBL" id="CDMZ01000007">
    <property type="protein sequence ID" value="CEM04304.1"/>
    <property type="molecule type" value="Genomic_DNA"/>
</dbReference>
<evidence type="ECO:0000256" key="4">
    <source>
        <dbReference type="ARBA" id="ARBA00022679"/>
    </source>
</evidence>
<evidence type="ECO:0000256" key="2">
    <source>
        <dbReference type="ARBA" id="ARBA00022517"/>
    </source>
</evidence>
<dbReference type="EC" id="2.5.1.157" evidence="6"/>
<keyword evidence="3 6" id="KW-0698">rRNA processing</keyword>
<keyword evidence="4 6" id="KW-0808">Transferase</keyword>
<feature type="compositionally biased region" description="Basic residues" evidence="7">
    <location>
        <begin position="1"/>
        <end position="26"/>
    </location>
</feature>
<feature type="compositionally biased region" description="Polar residues" evidence="7">
    <location>
        <begin position="362"/>
        <end position="374"/>
    </location>
</feature>
<dbReference type="InterPro" id="IPR022968">
    <property type="entry name" value="Tsr3-like"/>
</dbReference>
<comment type="catalytic activity">
    <reaction evidence="6">
        <text>an N(1)-methylpseudouridine in rRNA + S-adenosyl-L-methionine = N(1)-methyl-N(3)-[(3S)-3-amino-3-carboxypropyl]pseudouridine in rRNA + S-methyl-5'-thioadenosine + H(+)</text>
        <dbReference type="Rhea" id="RHEA:63296"/>
        <dbReference type="Rhea" id="RHEA-COMP:11634"/>
        <dbReference type="Rhea" id="RHEA-COMP:16310"/>
        <dbReference type="ChEBI" id="CHEBI:15378"/>
        <dbReference type="ChEBI" id="CHEBI:17509"/>
        <dbReference type="ChEBI" id="CHEBI:59789"/>
        <dbReference type="ChEBI" id="CHEBI:74890"/>
        <dbReference type="ChEBI" id="CHEBI:146234"/>
        <dbReference type="EC" id="2.5.1.157"/>
    </reaction>
</comment>
<protein>
    <recommendedName>
        <fullName evidence="6">18S rRNA aminocarboxypropyltransferase</fullName>
        <ecNumber evidence="6">2.5.1.157</ecNumber>
    </recommendedName>
</protein>
<organism evidence="10">
    <name type="scientific">Chromera velia CCMP2878</name>
    <dbReference type="NCBI Taxonomy" id="1169474"/>
    <lineage>
        <taxon>Eukaryota</taxon>
        <taxon>Sar</taxon>
        <taxon>Alveolata</taxon>
        <taxon>Colpodellida</taxon>
        <taxon>Chromeraceae</taxon>
        <taxon>Chromera</taxon>
    </lineage>
</organism>
<dbReference type="Pfam" id="PF04068">
    <property type="entry name" value="Fer4_RLI"/>
    <property type="match status" value="1"/>
</dbReference>
<feature type="compositionally biased region" description="Basic and acidic residues" evidence="7">
    <location>
        <begin position="330"/>
        <end position="342"/>
    </location>
</feature>
<accession>A0A0G4EYY9</accession>
<comment type="caution">
    <text evidence="6">Lacks conserved residue(s) required for the propagation of feature annotation.</text>
</comment>
<evidence type="ECO:0000256" key="7">
    <source>
        <dbReference type="SAM" id="MobiDB-lite"/>
    </source>
</evidence>
<feature type="region of interest" description="Disordered" evidence="7">
    <location>
        <begin position="1"/>
        <end position="78"/>
    </location>
</feature>
<feature type="binding site" evidence="6">
    <location>
        <position position="172"/>
    </location>
    <ligand>
        <name>S-adenosyl-L-methionine</name>
        <dbReference type="ChEBI" id="CHEBI:59789"/>
    </ligand>
</feature>
<dbReference type="GO" id="GO:0030490">
    <property type="term" value="P:maturation of SSU-rRNA"/>
    <property type="evidence" value="ECO:0007669"/>
    <property type="project" value="TreeGrafter"/>
</dbReference>
<evidence type="ECO:0000256" key="6">
    <source>
        <dbReference type="HAMAP-Rule" id="MF_03146"/>
    </source>
</evidence>
<dbReference type="HAMAP" id="MF_01116">
    <property type="entry name" value="TSR3"/>
    <property type="match status" value="1"/>
</dbReference>